<dbReference type="InterPro" id="IPR000551">
    <property type="entry name" value="MerR-type_HTH_dom"/>
</dbReference>
<dbReference type="PANTHER" id="PTHR30204:SF15">
    <property type="entry name" value="BLL5018 PROTEIN"/>
    <property type="match status" value="1"/>
</dbReference>
<dbReference type="PROSITE" id="PS50937">
    <property type="entry name" value="HTH_MERR_2"/>
    <property type="match status" value="1"/>
</dbReference>
<dbReference type="PANTHER" id="PTHR30204">
    <property type="entry name" value="REDOX-CYCLING DRUG-SENSING TRANSCRIPTIONAL ACTIVATOR SOXR"/>
    <property type="match status" value="1"/>
</dbReference>
<dbReference type="InterPro" id="IPR047057">
    <property type="entry name" value="MerR_fam"/>
</dbReference>
<keyword evidence="1" id="KW-0238">DNA-binding</keyword>
<reference evidence="3 4" key="1">
    <citation type="submission" date="2014-02" db="EMBL/GenBank/DDBJ databases">
        <title>The small core and large imbalanced accessory genome model reveals a collaborative survival strategy of Sorangium cellulosum strains in nature.</title>
        <authorList>
            <person name="Han K."/>
            <person name="Peng R."/>
            <person name="Blom J."/>
            <person name="Li Y.-Z."/>
        </authorList>
    </citation>
    <scope>NUCLEOTIDE SEQUENCE [LARGE SCALE GENOMIC DNA]</scope>
    <source>
        <strain evidence="3 4">So0157-25</strain>
    </source>
</reference>
<feature type="domain" description="HTH merR-type" evidence="2">
    <location>
        <begin position="12"/>
        <end position="82"/>
    </location>
</feature>
<evidence type="ECO:0000313" key="4">
    <source>
        <dbReference type="Proteomes" id="UP000075420"/>
    </source>
</evidence>
<dbReference type="CDD" id="cd04765">
    <property type="entry name" value="HTH_MlrA-like_sg2"/>
    <property type="match status" value="1"/>
</dbReference>
<dbReference type="GO" id="GO:0003700">
    <property type="term" value="F:DNA-binding transcription factor activity"/>
    <property type="evidence" value="ECO:0007669"/>
    <property type="project" value="InterPro"/>
</dbReference>
<dbReference type="Gene3D" id="1.10.1660.10">
    <property type="match status" value="1"/>
</dbReference>
<accession>A0A150NZH4</accession>
<dbReference type="SUPFAM" id="SSF46955">
    <property type="entry name" value="Putative DNA-binding domain"/>
    <property type="match status" value="1"/>
</dbReference>
<dbReference type="SMART" id="SM00422">
    <property type="entry name" value="HTH_MERR"/>
    <property type="match status" value="1"/>
</dbReference>
<gene>
    <name evidence="3" type="ORF">BE08_18540</name>
</gene>
<dbReference type="GO" id="GO:0003677">
    <property type="term" value="F:DNA binding"/>
    <property type="evidence" value="ECO:0007669"/>
    <property type="project" value="UniProtKB-KW"/>
</dbReference>
<comment type="caution">
    <text evidence="3">The sequence shown here is derived from an EMBL/GenBank/DDBJ whole genome shotgun (WGS) entry which is preliminary data.</text>
</comment>
<dbReference type="AlphaFoldDB" id="A0A150NZH4"/>
<evidence type="ECO:0000256" key="1">
    <source>
        <dbReference type="ARBA" id="ARBA00023125"/>
    </source>
</evidence>
<organism evidence="3 4">
    <name type="scientific">Sorangium cellulosum</name>
    <name type="common">Polyangium cellulosum</name>
    <dbReference type="NCBI Taxonomy" id="56"/>
    <lineage>
        <taxon>Bacteria</taxon>
        <taxon>Pseudomonadati</taxon>
        <taxon>Myxococcota</taxon>
        <taxon>Polyangia</taxon>
        <taxon>Polyangiales</taxon>
        <taxon>Polyangiaceae</taxon>
        <taxon>Sorangium</taxon>
    </lineage>
</organism>
<dbReference type="EMBL" id="JELY01003592">
    <property type="protein sequence ID" value="KYF47685.1"/>
    <property type="molecule type" value="Genomic_DNA"/>
</dbReference>
<protein>
    <submittedName>
        <fullName evidence="3">MerR family transcriptional regulator</fullName>
    </submittedName>
</protein>
<evidence type="ECO:0000259" key="2">
    <source>
        <dbReference type="PROSITE" id="PS50937"/>
    </source>
</evidence>
<name>A0A150NZH4_SORCE</name>
<sequence>MAGRPQLPAKLYYRIGEVAGIVGVEPHVLRYWETEFRSVRPQKSAKGQRVYSRRDVETLLKVKELLYAHRFTIAGARRKLREGGIEPPPPEAGASSEEVQRMRAALVEIRSEVLALMDELDRV</sequence>
<evidence type="ECO:0000313" key="3">
    <source>
        <dbReference type="EMBL" id="KYF47685.1"/>
    </source>
</evidence>
<dbReference type="Proteomes" id="UP000075420">
    <property type="component" value="Unassembled WGS sequence"/>
</dbReference>
<dbReference type="Pfam" id="PF13411">
    <property type="entry name" value="MerR_1"/>
    <property type="match status" value="1"/>
</dbReference>
<dbReference type="InterPro" id="IPR009061">
    <property type="entry name" value="DNA-bd_dom_put_sf"/>
</dbReference>
<proteinExistence type="predicted"/>